<reference evidence="1" key="1">
    <citation type="submission" date="2022-03" db="EMBL/GenBank/DDBJ databases">
        <authorList>
            <person name="Martin C."/>
        </authorList>
    </citation>
    <scope>NUCLEOTIDE SEQUENCE</scope>
</reference>
<name>A0A8J1YBC0_OWEFU</name>
<gene>
    <name evidence="1" type="ORF">OFUS_LOCUS365</name>
</gene>
<evidence type="ECO:0000313" key="2">
    <source>
        <dbReference type="Proteomes" id="UP000749559"/>
    </source>
</evidence>
<keyword evidence="2" id="KW-1185">Reference proteome</keyword>
<dbReference type="AlphaFoldDB" id="A0A8J1YBC0"/>
<evidence type="ECO:0000313" key="1">
    <source>
        <dbReference type="EMBL" id="CAH1772637.1"/>
    </source>
</evidence>
<organism evidence="1 2">
    <name type="scientific">Owenia fusiformis</name>
    <name type="common">Polychaete worm</name>
    <dbReference type="NCBI Taxonomy" id="6347"/>
    <lineage>
        <taxon>Eukaryota</taxon>
        <taxon>Metazoa</taxon>
        <taxon>Spiralia</taxon>
        <taxon>Lophotrochozoa</taxon>
        <taxon>Annelida</taxon>
        <taxon>Polychaeta</taxon>
        <taxon>Sedentaria</taxon>
        <taxon>Canalipalpata</taxon>
        <taxon>Sabellida</taxon>
        <taxon>Oweniida</taxon>
        <taxon>Oweniidae</taxon>
        <taxon>Owenia</taxon>
    </lineage>
</organism>
<dbReference type="Proteomes" id="UP000749559">
    <property type="component" value="Unassembled WGS sequence"/>
</dbReference>
<comment type="caution">
    <text evidence="1">The sequence shown here is derived from an EMBL/GenBank/DDBJ whole genome shotgun (WGS) entry which is preliminary data.</text>
</comment>
<accession>A0A8J1YBC0</accession>
<sequence length="102" mass="10950">RFTTRVVRGCSRSYRHTTFTGTFSNAGVCALGPLTSNSAMGEKTTSNGGGSSLYRTCQVLYGHPFPGAVDSTNVYPVMNVNYNTSLHMPIVPSGSSSRVLYF</sequence>
<proteinExistence type="predicted"/>
<protein>
    <submittedName>
        <fullName evidence="1">Uncharacterized protein</fullName>
    </submittedName>
</protein>
<dbReference type="EMBL" id="CAIIXF020000001">
    <property type="protein sequence ID" value="CAH1772637.1"/>
    <property type="molecule type" value="Genomic_DNA"/>
</dbReference>
<feature type="non-terminal residue" evidence="1">
    <location>
        <position position="1"/>
    </location>
</feature>